<feature type="transmembrane region" description="Helical" evidence="6">
    <location>
        <begin position="290"/>
        <end position="307"/>
    </location>
</feature>
<dbReference type="InterPro" id="IPR036259">
    <property type="entry name" value="MFS_trans_sf"/>
</dbReference>
<sequence length="402" mass="43780">MFNGYLQLFKRYWAMLCFGMLAVFWGNFGQSFFISWFGASIQHDLNLSATAYGSAYSLATLGSGITLMFIGNLLDKWQLQTVVIFSALGLMCAALLMWQVNSFILLIVAFYGLRLFGQGMFPHIGGTTMARFFSQNRGKALSVSSCGVPLGEMILPSLVLFVIPMFGWQSTWLIIALVGPLLFLPVAFRLLKIAPEPEALTKENETAQAKIPQGSRRTVLQDRRFWCALPLVLMPPFVVTAVFIHHDYILAGKGWSAELFAASFALYGLVHWASSIFSGALVDRFSAKKTLSFMGLPFIAAFFLSMLSNSQALVFVLMFFMGAGIAMTGPVVGSLWAEVYGTANLGAIRSLTTSMMIVSTAAASLLLGVLIDVGFSANGLLLVLACYAVAATALSRFSYTTK</sequence>
<dbReference type="OrthoDB" id="1404228at2"/>
<feature type="transmembrane region" description="Helical" evidence="6">
    <location>
        <begin position="264"/>
        <end position="283"/>
    </location>
</feature>
<evidence type="ECO:0000313" key="8">
    <source>
        <dbReference type="EMBL" id="TCS44027.1"/>
    </source>
</evidence>
<evidence type="ECO:0000256" key="1">
    <source>
        <dbReference type="ARBA" id="ARBA00004651"/>
    </source>
</evidence>
<comment type="caution">
    <text evidence="8">The sequence shown here is derived from an EMBL/GenBank/DDBJ whole genome shotgun (WGS) entry which is preliminary data.</text>
</comment>
<evidence type="ECO:0000259" key="7">
    <source>
        <dbReference type="PROSITE" id="PS50850"/>
    </source>
</evidence>
<dbReference type="PROSITE" id="PS50850">
    <property type="entry name" value="MFS"/>
    <property type="match status" value="1"/>
</dbReference>
<feature type="transmembrane region" description="Helical" evidence="6">
    <location>
        <begin position="103"/>
        <end position="121"/>
    </location>
</feature>
<dbReference type="Pfam" id="PF07690">
    <property type="entry name" value="MFS_1"/>
    <property type="match status" value="2"/>
</dbReference>
<dbReference type="EMBL" id="SLZR01000001">
    <property type="protein sequence ID" value="TCS44027.1"/>
    <property type="molecule type" value="Genomic_DNA"/>
</dbReference>
<dbReference type="InterPro" id="IPR011701">
    <property type="entry name" value="MFS"/>
</dbReference>
<dbReference type="GO" id="GO:0005886">
    <property type="term" value="C:plasma membrane"/>
    <property type="evidence" value="ECO:0007669"/>
    <property type="project" value="UniProtKB-SubCell"/>
</dbReference>
<keyword evidence="5 6" id="KW-0472">Membrane</keyword>
<name>A0A4R3IE45_9GAMM</name>
<dbReference type="InterPro" id="IPR020846">
    <property type="entry name" value="MFS_dom"/>
</dbReference>
<proteinExistence type="predicted"/>
<feature type="transmembrane region" description="Helical" evidence="6">
    <location>
        <begin position="77"/>
        <end position="97"/>
    </location>
</feature>
<gene>
    <name evidence="8" type="ORF">BCF53_101370</name>
</gene>
<dbReference type="SUPFAM" id="SSF103473">
    <property type="entry name" value="MFS general substrate transporter"/>
    <property type="match status" value="1"/>
</dbReference>
<accession>A0A4R3IE45</accession>
<feature type="transmembrane region" description="Helical" evidence="6">
    <location>
        <begin position="172"/>
        <end position="191"/>
    </location>
</feature>
<protein>
    <submittedName>
        <fullName evidence="8">Putative MFS family arabinose efflux permease</fullName>
    </submittedName>
</protein>
<feature type="transmembrane region" description="Helical" evidence="6">
    <location>
        <begin position="12"/>
        <end position="37"/>
    </location>
</feature>
<dbReference type="PANTHER" id="PTHR43124">
    <property type="entry name" value="PURINE EFFLUX PUMP PBUE"/>
    <property type="match status" value="1"/>
</dbReference>
<evidence type="ECO:0000313" key="9">
    <source>
        <dbReference type="Proteomes" id="UP000295793"/>
    </source>
</evidence>
<dbReference type="GO" id="GO:0022857">
    <property type="term" value="F:transmembrane transporter activity"/>
    <property type="evidence" value="ECO:0007669"/>
    <property type="project" value="InterPro"/>
</dbReference>
<feature type="transmembrane region" description="Helical" evidence="6">
    <location>
        <begin position="313"/>
        <end position="339"/>
    </location>
</feature>
<keyword evidence="9" id="KW-1185">Reference proteome</keyword>
<keyword evidence="4 6" id="KW-1133">Transmembrane helix</keyword>
<evidence type="ECO:0000256" key="2">
    <source>
        <dbReference type="ARBA" id="ARBA00022475"/>
    </source>
</evidence>
<keyword evidence="2" id="KW-1003">Cell membrane</keyword>
<feature type="transmembrane region" description="Helical" evidence="6">
    <location>
        <begin position="377"/>
        <end position="399"/>
    </location>
</feature>
<dbReference type="AlphaFoldDB" id="A0A4R3IE45"/>
<feature type="transmembrane region" description="Helical" evidence="6">
    <location>
        <begin position="225"/>
        <end position="244"/>
    </location>
</feature>
<evidence type="ECO:0000256" key="5">
    <source>
        <dbReference type="ARBA" id="ARBA00023136"/>
    </source>
</evidence>
<dbReference type="Gene3D" id="1.20.1250.20">
    <property type="entry name" value="MFS general substrate transporter like domains"/>
    <property type="match status" value="2"/>
</dbReference>
<dbReference type="RefSeq" id="WP_132699287.1">
    <property type="nucleotide sequence ID" value="NZ_SLZR01000001.1"/>
</dbReference>
<dbReference type="Proteomes" id="UP000295793">
    <property type="component" value="Unassembled WGS sequence"/>
</dbReference>
<feature type="transmembrane region" description="Helical" evidence="6">
    <location>
        <begin position="141"/>
        <end position="166"/>
    </location>
</feature>
<reference evidence="8 9" key="1">
    <citation type="submission" date="2019-03" db="EMBL/GenBank/DDBJ databases">
        <title>Genomic Encyclopedia of Archaeal and Bacterial Type Strains, Phase II (KMG-II): from individual species to whole genera.</title>
        <authorList>
            <person name="Goeker M."/>
        </authorList>
    </citation>
    <scope>NUCLEOTIDE SEQUENCE [LARGE SCALE GENOMIC DNA]</scope>
    <source>
        <strain evidence="8 9">DSM 15388</strain>
    </source>
</reference>
<feature type="transmembrane region" description="Helical" evidence="6">
    <location>
        <begin position="49"/>
        <end position="70"/>
    </location>
</feature>
<dbReference type="PANTHER" id="PTHR43124:SF3">
    <property type="entry name" value="CHLORAMPHENICOL EFFLUX PUMP RV0191"/>
    <property type="match status" value="1"/>
</dbReference>
<organism evidence="8 9">
    <name type="scientific">Reinekea marinisedimentorum</name>
    <dbReference type="NCBI Taxonomy" id="230495"/>
    <lineage>
        <taxon>Bacteria</taxon>
        <taxon>Pseudomonadati</taxon>
        <taxon>Pseudomonadota</taxon>
        <taxon>Gammaproteobacteria</taxon>
        <taxon>Oceanospirillales</taxon>
        <taxon>Saccharospirillaceae</taxon>
        <taxon>Reinekea</taxon>
    </lineage>
</organism>
<feature type="domain" description="Major facilitator superfamily (MFS) profile" evidence="7">
    <location>
        <begin position="15"/>
        <end position="402"/>
    </location>
</feature>
<evidence type="ECO:0000256" key="3">
    <source>
        <dbReference type="ARBA" id="ARBA00022692"/>
    </source>
</evidence>
<evidence type="ECO:0000256" key="4">
    <source>
        <dbReference type="ARBA" id="ARBA00022989"/>
    </source>
</evidence>
<keyword evidence="3 6" id="KW-0812">Transmembrane</keyword>
<evidence type="ECO:0000256" key="6">
    <source>
        <dbReference type="SAM" id="Phobius"/>
    </source>
</evidence>
<dbReference type="InterPro" id="IPR050189">
    <property type="entry name" value="MFS_Efflux_Transporters"/>
</dbReference>
<comment type="subcellular location">
    <subcellularLocation>
        <location evidence="1">Cell membrane</location>
        <topology evidence="1">Multi-pass membrane protein</topology>
    </subcellularLocation>
</comment>
<feature type="transmembrane region" description="Helical" evidence="6">
    <location>
        <begin position="351"/>
        <end position="371"/>
    </location>
</feature>